<feature type="transmembrane region" description="Helical" evidence="7">
    <location>
        <begin position="347"/>
        <end position="371"/>
    </location>
</feature>
<evidence type="ECO:0000313" key="10">
    <source>
        <dbReference type="Proteomes" id="UP000824136"/>
    </source>
</evidence>
<comment type="caution">
    <text evidence="9">The sequence shown here is derived from an EMBL/GenBank/DDBJ whole genome shotgun (WGS) entry which is preliminary data.</text>
</comment>
<feature type="transmembrane region" description="Helical" evidence="7">
    <location>
        <begin position="251"/>
        <end position="272"/>
    </location>
</feature>
<dbReference type="InterPro" id="IPR004680">
    <property type="entry name" value="Cit_transptr-like_dom"/>
</dbReference>
<dbReference type="AlphaFoldDB" id="A0A9D1GVB8"/>
<feature type="domain" description="Citrate transporter-like" evidence="8">
    <location>
        <begin position="13"/>
        <end position="305"/>
    </location>
</feature>
<accession>A0A9D1GVB8</accession>
<dbReference type="Proteomes" id="UP000824136">
    <property type="component" value="Unassembled WGS sequence"/>
</dbReference>
<evidence type="ECO:0000256" key="1">
    <source>
        <dbReference type="ARBA" id="ARBA00004651"/>
    </source>
</evidence>
<proteinExistence type="predicted"/>
<reference evidence="9" key="1">
    <citation type="submission" date="2020-10" db="EMBL/GenBank/DDBJ databases">
        <authorList>
            <person name="Gilroy R."/>
        </authorList>
    </citation>
    <scope>NUCLEOTIDE SEQUENCE</scope>
    <source>
        <strain evidence="9">CHK33-4379</strain>
    </source>
</reference>
<dbReference type="GO" id="GO:0005886">
    <property type="term" value="C:plasma membrane"/>
    <property type="evidence" value="ECO:0007669"/>
    <property type="project" value="UniProtKB-SubCell"/>
</dbReference>
<evidence type="ECO:0000313" key="9">
    <source>
        <dbReference type="EMBL" id="HIT58950.1"/>
    </source>
</evidence>
<protein>
    <submittedName>
        <fullName evidence="9">Citrate transporter</fullName>
    </submittedName>
</protein>
<feature type="transmembrane region" description="Helical" evidence="7">
    <location>
        <begin position="313"/>
        <end position="335"/>
    </location>
</feature>
<dbReference type="PANTHER" id="PTHR43302:SF5">
    <property type="entry name" value="TRANSPORTER ARSB-RELATED"/>
    <property type="match status" value="1"/>
</dbReference>
<evidence type="ECO:0000256" key="6">
    <source>
        <dbReference type="ARBA" id="ARBA00023136"/>
    </source>
</evidence>
<keyword evidence="3" id="KW-1003">Cell membrane</keyword>
<evidence type="ECO:0000256" key="4">
    <source>
        <dbReference type="ARBA" id="ARBA00022692"/>
    </source>
</evidence>
<gene>
    <name evidence="9" type="ORF">IAC39_04490</name>
</gene>
<dbReference type="Pfam" id="PF03600">
    <property type="entry name" value="CitMHS"/>
    <property type="match status" value="1"/>
</dbReference>
<keyword evidence="6 7" id="KW-0472">Membrane</keyword>
<evidence type="ECO:0000256" key="7">
    <source>
        <dbReference type="SAM" id="Phobius"/>
    </source>
</evidence>
<feature type="transmembrane region" description="Helical" evidence="7">
    <location>
        <begin position="206"/>
        <end position="239"/>
    </location>
</feature>
<keyword evidence="2" id="KW-0813">Transport</keyword>
<sequence>MHTSIAENLLTFLRKNVVMCVALLAALITSFIVPVDSEYLGYFDYKTLACLFCVLAVVCALKDVNFFYILAEKVVQHFKNLRVCVLVLVYITFIGSMLIANDMALLTFLPLGYFVLSSTGKQKYMAYVFILQNIAANLGGMLTPFGNPQNLYLYTKFEIPNLEFMEIMAPPFVAAIAIITVCCLILPAEKLSLDDTPPKLDVKRTAFYLVLFALSIAIVFRGVPYQIGLVVIFIALMIADRHALASVDYPLLLTFVFFFIFAGNMARIQPVVTLLSGLLDKSTLLFSIISCQFISNVPSAILLSGFTDNYADLLVGVNIGGVGTIIASLASLITFREYHRHNPKKTLRYLGEFSLLNFGFLIFLTVFQTVVDSLTV</sequence>
<dbReference type="GO" id="GO:0055085">
    <property type="term" value="P:transmembrane transport"/>
    <property type="evidence" value="ECO:0007669"/>
    <property type="project" value="InterPro"/>
</dbReference>
<reference evidence="9" key="2">
    <citation type="journal article" date="2021" name="PeerJ">
        <title>Extensive microbial diversity within the chicken gut microbiome revealed by metagenomics and culture.</title>
        <authorList>
            <person name="Gilroy R."/>
            <person name="Ravi A."/>
            <person name="Getino M."/>
            <person name="Pursley I."/>
            <person name="Horton D.L."/>
            <person name="Alikhan N.F."/>
            <person name="Baker D."/>
            <person name="Gharbi K."/>
            <person name="Hall N."/>
            <person name="Watson M."/>
            <person name="Adriaenssens E.M."/>
            <person name="Foster-Nyarko E."/>
            <person name="Jarju S."/>
            <person name="Secka A."/>
            <person name="Antonio M."/>
            <person name="Oren A."/>
            <person name="Chaudhuri R.R."/>
            <person name="La Ragione R."/>
            <person name="Hildebrand F."/>
            <person name="Pallen M.J."/>
        </authorList>
    </citation>
    <scope>NUCLEOTIDE SEQUENCE</scope>
    <source>
        <strain evidence="9">CHK33-4379</strain>
    </source>
</reference>
<organism evidence="9 10">
    <name type="scientific">Candidatus Faeciplasma pullistercoris</name>
    <dbReference type="NCBI Taxonomy" id="2840800"/>
    <lineage>
        <taxon>Bacteria</taxon>
        <taxon>Bacillati</taxon>
        <taxon>Bacillota</taxon>
        <taxon>Clostridia</taxon>
        <taxon>Eubacteriales</taxon>
        <taxon>Oscillospiraceae</taxon>
        <taxon>Oscillospiraceae incertae sedis</taxon>
        <taxon>Candidatus Faeciplasma</taxon>
    </lineage>
</organism>
<feature type="transmembrane region" description="Helical" evidence="7">
    <location>
        <begin position="12"/>
        <end position="33"/>
    </location>
</feature>
<evidence type="ECO:0000256" key="2">
    <source>
        <dbReference type="ARBA" id="ARBA00022448"/>
    </source>
</evidence>
<keyword evidence="4 7" id="KW-0812">Transmembrane</keyword>
<evidence type="ECO:0000256" key="5">
    <source>
        <dbReference type="ARBA" id="ARBA00022989"/>
    </source>
</evidence>
<dbReference type="EMBL" id="DVLL01000017">
    <property type="protein sequence ID" value="HIT58950.1"/>
    <property type="molecule type" value="Genomic_DNA"/>
</dbReference>
<comment type="subcellular location">
    <subcellularLocation>
        <location evidence="1">Cell membrane</location>
        <topology evidence="1">Multi-pass membrane protein</topology>
    </subcellularLocation>
</comment>
<feature type="transmembrane region" description="Helical" evidence="7">
    <location>
        <begin position="45"/>
        <end position="71"/>
    </location>
</feature>
<feature type="transmembrane region" description="Helical" evidence="7">
    <location>
        <begin position="167"/>
        <end position="186"/>
    </location>
</feature>
<name>A0A9D1GVB8_9FIRM</name>
<feature type="transmembrane region" description="Helical" evidence="7">
    <location>
        <begin position="284"/>
        <end position="307"/>
    </location>
</feature>
<evidence type="ECO:0000259" key="8">
    <source>
        <dbReference type="Pfam" id="PF03600"/>
    </source>
</evidence>
<keyword evidence="5 7" id="KW-1133">Transmembrane helix</keyword>
<dbReference type="PANTHER" id="PTHR43302">
    <property type="entry name" value="TRANSPORTER ARSB-RELATED"/>
    <property type="match status" value="1"/>
</dbReference>
<evidence type="ECO:0000256" key="3">
    <source>
        <dbReference type="ARBA" id="ARBA00022475"/>
    </source>
</evidence>
<feature type="transmembrane region" description="Helical" evidence="7">
    <location>
        <begin position="83"/>
        <end position="116"/>
    </location>
</feature>